<dbReference type="EMBL" id="BSPK01000111">
    <property type="protein sequence ID" value="GLS67212.1"/>
    <property type="molecule type" value="Genomic_DNA"/>
</dbReference>
<keyword evidence="5" id="KW-1185">Reference proteome</keyword>
<reference evidence="5" key="2">
    <citation type="journal article" date="2019" name="Int. J. Syst. Evol. Microbiol.">
        <title>The Global Catalogue of Microorganisms (GCM) 10K type strain sequencing project: providing services to taxonomists for standard genome sequencing and annotation.</title>
        <authorList>
            <consortium name="The Broad Institute Genomics Platform"/>
            <consortium name="The Broad Institute Genome Sequencing Center for Infectious Disease"/>
            <person name="Wu L."/>
            <person name="Ma J."/>
        </authorList>
    </citation>
    <scope>NUCLEOTIDE SEQUENCE [LARGE SCALE GENOMIC DNA]</scope>
    <source>
        <strain evidence="5">NBRC 107715</strain>
    </source>
</reference>
<proteinExistence type="predicted"/>
<dbReference type="OrthoDB" id="8021521at2"/>
<reference evidence="3" key="1">
    <citation type="journal article" date="2014" name="Int. J. Syst. Evol. Microbiol.">
        <title>Complete genome of a new Firmicutes species belonging to the dominant human colonic microbiota ('Ruminococcus bicirculans') reveals two chromosomes and a selective capacity to utilize plant glucans.</title>
        <authorList>
            <consortium name="NISC Comparative Sequencing Program"/>
            <person name="Wegmann U."/>
            <person name="Louis P."/>
            <person name="Goesmann A."/>
            <person name="Henrissat B."/>
            <person name="Duncan S.H."/>
            <person name="Flint H.J."/>
        </authorList>
    </citation>
    <scope>NUCLEOTIDE SEQUENCE</scope>
    <source>
        <strain evidence="3">NBRC 107715</strain>
    </source>
</reference>
<dbReference type="Proteomes" id="UP000321960">
    <property type="component" value="Unassembled WGS sequence"/>
</dbReference>
<name>A0A512J337_9HYPH</name>
<evidence type="ECO:0000313" key="5">
    <source>
        <dbReference type="Proteomes" id="UP001156856"/>
    </source>
</evidence>
<feature type="region of interest" description="Disordered" evidence="1">
    <location>
        <begin position="55"/>
        <end position="82"/>
    </location>
</feature>
<dbReference type="AlphaFoldDB" id="A0A512J337"/>
<comment type="caution">
    <text evidence="2">The sequence shown here is derived from an EMBL/GenBank/DDBJ whole genome shotgun (WGS) entry which is preliminary data.</text>
</comment>
<organism evidence="2 4">
    <name type="scientific">Methylobacterium oxalidis</name>
    <dbReference type="NCBI Taxonomy" id="944322"/>
    <lineage>
        <taxon>Bacteria</taxon>
        <taxon>Pseudomonadati</taxon>
        <taxon>Pseudomonadota</taxon>
        <taxon>Alphaproteobacteria</taxon>
        <taxon>Hyphomicrobiales</taxon>
        <taxon>Methylobacteriaceae</taxon>
        <taxon>Methylobacterium</taxon>
    </lineage>
</organism>
<evidence type="ECO:0000313" key="3">
    <source>
        <dbReference type="EMBL" id="GLS67212.1"/>
    </source>
</evidence>
<accession>A0A512J337</accession>
<gene>
    <name evidence="3" type="ORF">GCM10007888_55950</name>
    <name evidence="2" type="ORF">MOX02_23070</name>
</gene>
<protein>
    <submittedName>
        <fullName evidence="2">Uncharacterized protein</fullName>
    </submittedName>
</protein>
<evidence type="ECO:0000313" key="4">
    <source>
        <dbReference type="Proteomes" id="UP000321960"/>
    </source>
</evidence>
<dbReference type="EMBL" id="BJZU01000043">
    <property type="protein sequence ID" value="GEP04269.1"/>
    <property type="molecule type" value="Genomic_DNA"/>
</dbReference>
<dbReference type="Proteomes" id="UP001156856">
    <property type="component" value="Unassembled WGS sequence"/>
</dbReference>
<dbReference type="RefSeq" id="WP_147025913.1">
    <property type="nucleotide sequence ID" value="NZ_BJZU01000043.1"/>
</dbReference>
<reference evidence="2 4" key="3">
    <citation type="submission" date="2019-07" db="EMBL/GenBank/DDBJ databases">
        <title>Whole genome shotgun sequence of Methylobacterium oxalidis NBRC 107715.</title>
        <authorList>
            <person name="Hosoyama A."/>
            <person name="Uohara A."/>
            <person name="Ohji S."/>
            <person name="Ichikawa N."/>
        </authorList>
    </citation>
    <scope>NUCLEOTIDE SEQUENCE [LARGE SCALE GENOMIC DNA]</scope>
    <source>
        <strain evidence="2 4">NBRC 107715</strain>
    </source>
</reference>
<evidence type="ECO:0000256" key="1">
    <source>
        <dbReference type="SAM" id="MobiDB-lite"/>
    </source>
</evidence>
<feature type="compositionally biased region" description="Acidic residues" evidence="1">
    <location>
        <begin position="58"/>
        <end position="67"/>
    </location>
</feature>
<feature type="region of interest" description="Disordered" evidence="1">
    <location>
        <begin position="1"/>
        <end position="22"/>
    </location>
</feature>
<evidence type="ECO:0000313" key="2">
    <source>
        <dbReference type="EMBL" id="GEP04269.1"/>
    </source>
</evidence>
<feature type="compositionally biased region" description="Basic and acidic residues" evidence="1">
    <location>
        <begin position="1"/>
        <end position="21"/>
    </location>
</feature>
<reference evidence="3" key="4">
    <citation type="submission" date="2023-01" db="EMBL/GenBank/DDBJ databases">
        <title>Draft genome sequence of Methylobacterium oxalidis strain NBRC 107715.</title>
        <authorList>
            <person name="Sun Q."/>
            <person name="Mori K."/>
        </authorList>
    </citation>
    <scope>NUCLEOTIDE SEQUENCE</scope>
    <source>
        <strain evidence="3">NBRC 107715</strain>
    </source>
</reference>
<sequence>MLPNRRREPSPSEAEAARHPDAVAGQALLEERLQRLTPGERTAFEDAVRRCFASAAEGSEDGSDDAADGAGQGPGPVGAPER</sequence>